<organism evidence="1 2">
    <name type="scientific">Lentzea rhizosphaerae</name>
    <dbReference type="NCBI Taxonomy" id="2041025"/>
    <lineage>
        <taxon>Bacteria</taxon>
        <taxon>Bacillati</taxon>
        <taxon>Actinomycetota</taxon>
        <taxon>Actinomycetes</taxon>
        <taxon>Pseudonocardiales</taxon>
        <taxon>Pseudonocardiaceae</taxon>
        <taxon>Lentzea</taxon>
    </lineage>
</organism>
<evidence type="ECO:0000313" key="2">
    <source>
        <dbReference type="Proteomes" id="UP001595690"/>
    </source>
</evidence>
<dbReference type="InterPro" id="IPR027417">
    <property type="entry name" value="P-loop_NTPase"/>
</dbReference>
<sequence length="261" mass="27242">MLIAVCSLKSSPGVTTLAVALGARWPGPEVPVVVEADPAGGDLMTRFRLSSELTLVRLAASTRFRADQLAHHAQFLPDGLRVLPGPVQAEQARAALGLLATSPSSPLRRAGDRTDTAVIADCGRVDPDSPALSIIRSADAMLLLARPRDDELAHVALKLEAAQRWSQRPCFVLVGHGHRVGYVSHELRIPVMAHIPHDVKGAEALCGQGGSRSGPNKSALGRAAAKLALSLRGSLIASVPQASSQPLLASVEQPCQNGAGS</sequence>
<dbReference type="RefSeq" id="WP_382379508.1">
    <property type="nucleotide sequence ID" value="NZ_JBHRZI010000045.1"/>
</dbReference>
<keyword evidence="2" id="KW-1185">Reference proteome</keyword>
<dbReference type="Gene3D" id="3.40.50.300">
    <property type="entry name" value="P-loop containing nucleotide triphosphate hydrolases"/>
    <property type="match status" value="1"/>
</dbReference>
<comment type="caution">
    <text evidence="1">The sequence shown here is derived from an EMBL/GenBank/DDBJ whole genome shotgun (WGS) entry which is preliminary data.</text>
</comment>
<evidence type="ECO:0000313" key="1">
    <source>
        <dbReference type="EMBL" id="MFC3898014.1"/>
    </source>
</evidence>
<gene>
    <name evidence="1" type="ORF">ACFOWZ_41660</name>
</gene>
<dbReference type="SUPFAM" id="SSF52540">
    <property type="entry name" value="P-loop containing nucleoside triphosphate hydrolases"/>
    <property type="match status" value="1"/>
</dbReference>
<dbReference type="Proteomes" id="UP001595690">
    <property type="component" value="Unassembled WGS sequence"/>
</dbReference>
<protein>
    <submittedName>
        <fullName evidence="1">Chromosome partitioning protein</fullName>
    </submittedName>
</protein>
<name>A0ABV8C7P1_9PSEU</name>
<reference evidence="2" key="1">
    <citation type="journal article" date="2019" name="Int. J. Syst. Evol. Microbiol.">
        <title>The Global Catalogue of Microorganisms (GCM) 10K type strain sequencing project: providing services to taxonomists for standard genome sequencing and annotation.</title>
        <authorList>
            <consortium name="The Broad Institute Genomics Platform"/>
            <consortium name="The Broad Institute Genome Sequencing Center for Infectious Disease"/>
            <person name="Wu L."/>
            <person name="Ma J."/>
        </authorList>
    </citation>
    <scope>NUCLEOTIDE SEQUENCE [LARGE SCALE GENOMIC DNA]</scope>
    <source>
        <strain evidence="2">CGMCC 4.7405</strain>
    </source>
</reference>
<accession>A0ABV8C7P1</accession>
<dbReference type="EMBL" id="JBHRZI010000045">
    <property type="protein sequence ID" value="MFC3898014.1"/>
    <property type="molecule type" value="Genomic_DNA"/>
</dbReference>
<proteinExistence type="predicted"/>